<reference evidence="1 2" key="1">
    <citation type="submission" date="2010-08" db="EMBL/GenBank/DDBJ databases">
        <authorList>
            <person name="Weinstock G."/>
            <person name="Sodergren E."/>
            <person name="Clifton S."/>
            <person name="Fulton L."/>
            <person name="Fulton B."/>
            <person name="Courtney L."/>
            <person name="Fronick C."/>
            <person name="Harrison M."/>
            <person name="Strong C."/>
            <person name="Farmer C."/>
            <person name="Delahaunty K."/>
            <person name="Markovic C."/>
            <person name="Hall O."/>
            <person name="Minx P."/>
            <person name="Tomlinson C."/>
            <person name="Mitreva M."/>
            <person name="Hou S."/>
            <person name="Chen J."/>
            <person name="Wollam A."/>
            <person name="Pepin K.H."/>
            <person name="Johnson M."/>
            <person name="Bhonagiri V."/>
            <person name="Zhang X."/>
            <person name="Suruliraj S."/>
            <person name="Warren W."/>
            <person name="Chinwalla A."/>
            <person name="Mardis E.R."/>
            <person name="Wilson R.K."/>
        </authorList>
    </citation>
    <scope>NUCLEOTIDE SEQUENCE [LARGE SCALE GENOMIC DNA]</scope>
    <source>
        <strain evidence="1 2">F0399</strain>
    </source>
</reference>
<organism evidence="1 2">
    <name type="scientific">Selenomonas artemidis F0399</name>
    <dbReference type="NCBI Taxonomy" id="749551"/>
    <lineage>
        <taxon>Bacteria</taxon>
        <taxon>Bacillati</taxon>
        <taxon>Bacillota</taxon>
        <taxon>Negativicutes</taxon>
        <taxon>Selenomonadales</taxon>
        <taxon>Selenomonadaceae</taxon>
        <taxon>Selenomonas</taxon>
    </lineage>
</organism>
<dbReference type="RefSeq" id="WP_009350786.1">
    <property type="nucleotide sequence ID" value="NZ_GL638158.1"/>
</dbReference>
<dbReference type="InterPro" id="IPR024747">
    <property type="entry name" value="Pyridox_Oxase-rel"/>
</dbReference>
<protein>
    <submittedName>
        <fullName evidence="1">Pyridoxamine 5'-phosphate oxidase family protein</fullName>
    </submittedName>
</protein>
<accession>E7N544</accession>
<name>E7N544_9FIRM</name>
<dbReference type="PANTHER" id="PTHR34071">
    <property type="entry name" value="5-NITROIMIDAZOLE ANTIBIOTICS RESISTANCE PROTEIN, NIMA-FAMILY-RELATED PROTEIN-RELATED"/>
    <property type="match status" value="1"/>
</dbReference>
<proteinExistence type="predicted"/>
<dbReference type="AlphaFoldDB" id="E7N544"/>
<sequence>MRRKDRELTEAEAREVLRRAEYGVLSLVTADGAPYAVPMSYAAVGDAIYFHGTTEGGVKMDCMAHNSRAVFTAVTDTQVLPDQFATIYWSAIAAGRMEEITEEAAKTAALEHLLVKYSAAYMRAGRRYIAANLHRTAALCLHIETLTGKARKK</sequence>
<dbReference type="Pfam" id="PF12900">
    <property type="entry name" value="Pyridox_ox_2"/>
    <property type="match status" value="1"/>
</dbReference>
<evidence type="ECO:0000313" key="1">
    <source>
        <dbReference type="EMBL" id="EFW28697.1"/>
    </source>
</evidence>
<gene>
    <name evidence="1" type="ORF">HMPREF9555_02139</name>
</gene>
<dbReference type="SUPFAM" id="SSF50475">
    <property type="entry name" value="FMN-binding split barrel"/>
    <property type="match status" value="1"/>
</dbReference>
<keyword evidence="2" id="KW-1185">Reference proteome</keyword>
<dbReference type="InterPro" id="IPR012349">
    <property type="entry name" value="Split_barrel_FMN-bd"/>
</dbReference>
<dbReference type="EMBL" id="AECV01000061">
    <property type="protein sequence ID" value="EFW28697.1"/>
    <property type="molecule type" value="Genomic_DNA"/>
</dbReference>
<dbReference type="Gene3D" id="2.30.110.10">
    <property type="entry name" value="Electron Transport, Fmn-binding Protein, Chain A"/>
    <property type="match status" value="1"/>
</dbReference>
<dbReference type="STRING" id="749551.HMPREF9555_02139"/>
<dbReference type="HOGENOM" id="CLU_067890_2_1_9"/>
<dbReference type="PANTHER" id="PTHR34071:SF2">
    <property type="entry name" value="FLAVIN-NUCLEOTIDE-BINDING PROTEIN"/>
    <property type="match status" value="1"/>
</dbReference>
<comment type="caution">
    <text evidence="1">The sequence shown here is derived from an EMBL/GenBank/DDBJ whole genome shotgun (WGS) entry which is preliminary data.</text>
</comment>
<dbReference type="Proteomes" id="UP000004633">
    <property type="component" value="Unassembled WGS sequence"/>
</dbReference>
<evidence type="ECO:0000313" key="2">
    <source>
        <dbReference type="Proteomes" id="UP000004633"/>
    </source>
</evidence>